<gene>
    <name evidence="1" type="ORF">BO70DRAFT_143984</name>
</gene>
<evidence type="ECO:0000313" key="1">
    <source>
        <dbReference type="EMBL" id="PWY70283.1"/>
    </source>
</evidence>
<evidence type="ECO:0000313" key="2">
    <source>
        <dbReference type="Proteomes" id="UP000247233"/>
    </source>
</evidence>
<name>A0A317V7F3_9EURO</name>
<sequence>MRSIGGDVLSRRDGSPLFNRRLLDFWFDKLRCLSECNALPEMEGSCLEKPRIRGNSPSLICPLEFFVDQDLLVSDTIVQMSLKGKGASRFEQRLAVSFTKIHRKRSATSSWNGIDLTDAESGDNYKGLFGYMHGRFWYYGTIFCNLRLNNGNVS</sequence>
<organism evidence="1 2">
    <name type="scientific">Aspergillus heteromorphus CBS 117.55</name>
    <dbReference type="NCBI Taxonomy" id="1448321"/>
    <lineage>
        <taxon>Eukaryota</taxon>
        <taxon>Fungi</taxon>
        <taxon>Dikarya</taxon>
        <taxon>Ascomycota</taxon>
        <taxon>Pezizomycotina</taxon>
        <taxon>Eurotiomycetes</taxon>
        <taxon>Eurotiomycetidae</taxon>
        <taxon>Eurotiales</taxon>
        <taxon>Aspergillaceae</taxon>
        <taxon>Aspergillus</taxon>
        <taxon>Aspergillus subgen. Circumdati</taxon>
    </lineage>
</organism>
<comment type="caution">
    <text evidence="1">The sequence shown here is derived from an EMBL/GenBank/DDBJ whole genome shotgun (WGS) entry which is preliminary data.</text>
</comment>
<proteinExistence type="predicted"/>
<accession>A0A317V7F3</accession>
<dbReference type="VEuPathDB" id="FungiDB:BO70DRAFT_143984"/>
<dbReference type="GeneID" id="37060382"/>
<dbReference type="RefSeq" id="XP_025395883.1">
    <property type="nucleotide sequence ID" value="XM_025538145.1"/>
</dbReference>
<reference evidence="1 2" key="1">
    <citation type="submission" date="2016-12" db="EMBL/GenBank/DDBJ databases">
        <title>The genomes of Aspergillus section Nigri reveals drivers in fungal speciation.</title>
        <authorList>
            <consortium name="DOE Joint Genome Institute"/>
            <person name="Vesth T.C."/>
            <person name="Nybo J."/>
            <person name="Theobald S."/>
            <person name="Brandl J."/>
            <person name="Frisvad J.C."/>
            <person name="Nielsen K.F."/>
            <person name="Lyhne E.K."/>
            <person name="Kogle M.E."/>
            <person name="Kuo A."/>
            <person name="Riley R."/>
            <person name="Clum A."/>
            <person name="Nolan M."/>
            <person name="Lipzen A."/>
            <person name="Salamov A."/>
            <person name="Henrissat B."/>
            <person name="Wiebenga A."/>
            <person name="De Vries R.P."/>
            <person name="Grigoriev I.V."/>
            <person name="Mortensen U.H."/>
            <person name="Andersen M.R."/>
            <person name="Baker S.E."/>
        </authorList>
    </citation>
    <scope>NUCLEOTIDE SEQUENCE [LARGE SCALE GENOMIC DNA]</scope>
    <source>
        <strain evidence="1 2">CBS 117.55</strain>
    </source>
</reference>
<dbReference type="Proteomes" id="UP000247233">
    <property type="component" value="Unassembled WGS sequence"/>
</dbReference>
<protein>
    <submittedName>
        <fullName evidence="1">Uncharacterized protein</fullName>
    </submittedName>
</protein>
<dbReference type="EMBL" id="MSFL01000031">
    <property type="protein sequence ID" value="PWY70283.1"/>
    <property type="molecule type" value="Genomic_DNA"/>
</dbReference>
<dbReference type="AlphaFoldDB" id="A0A317V7F3"/>
<keyword evidence="2" id="KW-1185">Reference proteome</keyword>